<evidence type="ECO:0000313" key="2">
    <source>
        <dbReference type="EMBL" id="KXA15656.1"/>
    </source>
</evidence>
<dbReference type="Gene3D" id="3.40.50.300">
    <property type="entry name" value="P-loop containing nucleotide triphosphate hydrolases"/>
    <property type="match status" value="1"/>
</dbReference>
<name>A0A133NH78_FUSNU</name>
<dbReference type="PATRIC" id="fig|851.8.peg.2125"/>
<dbReference type="EMBL" id="LRPY01000229">
    <property type="protein sequence ID" value="KXA15656.1"/>
    <property type="molecule type" value="Genomic_DNA"/>
</dbReference>
<dbReference type="REBASE" id="169903">
    <property type="entry name" value="Fnu7757BMcrBC2P"/>
</dbReference>
<dbReference type="GO" id="GO:0005524">
    <property type="term" value="F:ATP binding"/>
    <property type="evidence" value="ECO:0007669"/>
    <property type="project" value="InterPro"/>
</dbReference>
<accession>A0A133NH78</accession>
<evidence type="ECO:0000313" key="3">
    <source>
        <dbReference type="Proteomes" id="UP000070401"/>
    </source>
</evidence>
<organism evidence="2 3">
    <name type="scientific">Fusobacterium nucleatum</name>
    <dbReference type="NCBI Taxonomy" id="851"/>
    <lineage>
        <taxon>Bacteria</taxon>
        <taxon>Fusobacteriati</taxon>
        <taxon>Fusobacteriota</taxon>
        <taxon>Fusobacteriia</taxon>
        <taxon>Fusobacteriales</taxon>
        <taxon>Fusobacteriaceae</taxon>
        <taxon>Fusobacterium</taxon>
    </lineage>
</organism>
<reference evidence="3" key="1">
    <citation type="submission" date="2016-01" db="EMBL/GenBank/DDBJ databases">
        <authorList>
            <person name="Mitreva M."/>
            <person name="Pepin K.H."/>
            <person name="Mihindukulasuriya K.A."/>
            <person name="Fulton R."/>
            <person name="Fronick C."/>
            <person name="O'Laughlin M."/>
            <person name="Miner T."/>
            <person name="Herter B."/>
            <person name="Rosa B.A."/>
            <person name="Cordes M."/>
            <person name="Tomlinson C."/>
            <person name="Wollam A."/>
            <person name="Palsikar V.B."/>
            <person name="Mardis E.R."/>
            <person name="Wilson R.K."/>
        </authorList>
    </citation>
    <scope>NUCLEOTIDE SEQUENCE [LARGE SCALE GENOMIC DNA]</scope>
    <source>
        <strain evidence="3">MJR7757B</strain>
    </source>
</reference>
<dbReference type="GO" id="GO:0016887">
    <property type="term" value="F:ATP hydrolysis activity"/>
    <property type="evidence" value="ECO:0007669"/>
    <property type="project" value="InterPro"/>
</dbReference>
<dbReference type="InterPro" id="IPR011704">
    <property type="entry name" value="ATPase_dyneun-rel_AAA"/>
</dbReference>
<gene>
    <name evidence="2" type="ORF">HMPREF3221_02107</name>
</gene>
<dbReference type="PANTHER" id="PTHR37291:SF1">
    <property type="entry name" value="TYPE IV METHYL-DIRECTED RESTRICTION ENZYME ECOKMCRB SUBUNIT"/>
    <property type="match status" value="1"/>
</dbReference>
<sequence>IEDNLEKQIDKIAFDLERILKYYIFYIDMYKKYKEKINNDKEIENKDLKEILEYYMKLKSDVSKEKGEYEKEIKEYNKKFFEFSKTIQKFDINFSFPINTILYGTLKIEKVYNIILYSVGIIERREKICKNESGSDLGFPDSINYERFLERFKGYIGNGQIELIPSNKPYTYEDFKKTCEKVNNDEYNNNYILIIENIDKRDKLEIFGEDYPELEKRLFNKEDSKILKNLYILGTINTFANSKAFLNVEFFNNFNFVEMYSKDEIIENIGEIDKEIEELFAIKEKNDNFKFPQNTILYGPSGTGKTYNSIFYSVGIIEEDKNIIDIIENENMNISDETKEEIFCKFNVLKKEGQIEFVTFHQSYSYEDFVEGIRPTLDEKKVEETKVEATQENKIEIDVNKDKSDLKYTLYSGIFKDICERAGNPKNKDKNYVLIIDEINRGNISKIFGELITLIEPSKRLGENEELKIRLPYSGEEFGVPKNLYILGTMNTADRSIALLDVALRRRFNFIEMPPRYNLLKSIDNKTINNETNKIDLQKLLEAINNRIEFLLNKDHLIGHSYFLGIETFSDLKEVFKNSIIPLLQEYFYDDFEKIKIVLNIKDNDKTNFIRKKEISKYFFDNIPEHLKNKSSKKPIYEINKEAFNNYKNYQNIYLKEDEENKQEQEDVE</sequence>
<dbReference type="InterPro" id="IPR027417">
    <property type="entry name" value="P-loop_NTPase"/>
</dbReference>
<dbReference type="RefSeq" id="WP_315968859.1">
    <property type="nucleotide sequence ID" value="NZ_KQ956774.1"/>
</dbReference>
<dbReference type="Proteomes" id="UP000070401">
    <property type="component" value="Unassembled WGS sequence"/>
</dbReference>
<protein>
    <recommendedName>
        <fullName evidence="1">ATPase dynein-related AAA domain-containing protein</fullName>
    </recommendedName>
</protein>
<evidence type="ECO:0000259" key="1">
    <source>
        <dbReference type="Pfam" id="PF07728"/>
    </source>
</evidence>
<dbReference type="SUPFAM" id="SSF52540">
    <property type="entry name" value="P-loop containing nucleoside triphosphate hydrolases"/>
    <property type="match status" value="1"/>
</dbReference>
<feature type="non-terminal residue" evidence="2">
    <location>
        <position position="1"/>
    </location>
</feature>
<dbReference type="AlphaFoldDB" id="A0A133NH78"/>
<keyword evidence="3" id="KW-1185">Reference proteome</keyword>
<comment type="caution">
    <text evidence="2">The sequence shown here is derived from an EMBL/GenBank/DDBJ whole genome shotgun (WGS) entry which is preliminary data.</text>
</comment>
<dbReference type="PANTHER" id="PTHR37291">
    <property type="entry name" value="5-METHYLCYTOSINE-SPECIFIC RESTRICTION ENZYME B"/>
    <property type="match status" value="1"/>
</dbReference>
<feature type="domain" description="ATPase dynein-related AAA" evidence="1">
    <location>
        <begin position="353"/>
        <end position="508"/>
    </location>
</feature>
<dbReference type="Pfam" id="PF07728">
    <property type="entry name" value="AAA_5"/>
    <property type="match status" value="1"/>
</dbReference>
<dbReference type="InterPro" id="IPR052934">
    <property type="entry name" value="Methyl-DNA_Rec/Restrict_Enz"/>
</dbReference>
<proteinExistence type="predicted"/>